<accession>Q01TN1</accession>
<sequence length="146" mass="15577">MLGCKWALTAFAVPANVKSMNPLPKLPHQSAGGGIECCGYIAAEDDILSGTTTLRCDECGQVVGTIKTGILNDLVTLALATEMDKFIPDADHINALPGPLRKYIHDLETRADPAGDVAEIALLKENNAALWARVRELEAQVSPPQN</sequence>
<dbReference type="InParanoid" id="Q01TN1"/>
<dbReference type="KEGG" id="sus:Acid_6055"/>
<dbReference type="HOGENOM" id="CLU_1776224_0_0_0"/>
<dbReference type="AlphaFoldDB" id="Q01TN1"/>
<evidence type="ECO:0000313" key="1">
    <source>
        <dbReference type="EMBL" id="ABJ86989.1"/>
    </source>
</evidence>
<reference evidence="1" key="1">
    <citation type="submission" date="2006-10" db="EMBL/GenBank/DDBJ databases">
        <title>Complete sequence of Solibacter usitatus Ellin6076.</title>
        <authorList>
            <consortium name="US DOE Joint Genome Institute"/>
            <person name="Copeland A."/>
            <person name="Lucas S."/>
            <person name="Lapidus A."/>
            <person name="Barry K."/>
            <person name="Detter J.C."/>
            <person name="Glavina del Rio T."/>
            <person name="Hammon N."/>
            <person name="Israni S."/>
            <person name="Dalin E."/>
            <person name="Tice H."/>
            <person name="Pitluck S."/>
            <person name="Thompson L.S."/>
            <person name="Brettin T."/>
            <person name="Bruce D."/>
            <person name="Han C."/>
            <person name="Tapia R."/>
            <person name="Gilna P."/>
            <person name="Schmutz J."/>
            <person name="Larimer F."/>
            <person name="Land M."/>
            <person name="Hauser L."/>
            <person name="Kyrpides N."/>
            <person name="Mikhailova N."/>
            <person name="Janssen P.H."/>
            <person name="Kuske C.R."/>
            <person name="Richardson P."/>
        </authorList>
    </citation>
    <scope>NUCLEOTIDE SEQUENCE</scope>
    <source>
        <strain evidence="1">Ellin6076</strain>
    </source>
</reference>
<gene>
    <name evidence="1" type="ordered locus">Acid_6055</name>
</gene>
<proteinExistence type="predicted"/>
<dbReference type="EMBL" id="CP000473">
    <property type="protein sequence ID" value="ABJ86989.1"/>
    <property type="molecule type" value="Genomic_DNA"/>
</dbReference>
<protein>
    <submittedName>
        <fullName evidence="1">Uncharacterized protein</fullName>
    </submittedName>
</protein>
<organism evidence="1">
    <name type="scientific">Solibacter usitatus (strain Ellin6076)</name>
    <dbReference type="NCBI Taxonomy" id="234267"/>
    <lineage>
        <taxon>Bacteria</taxon>
        <taxon>Pseudomonadati</taxon>
        <taxon>Acidobacteriota</taxon>
        <taxon>Terriglobia</taxon>
        <taxon>Bryobacterales</taxon>
        <taxon>Solibacteraceae</taxon>
        <taxon>Candidatus Solibacter</taxon>
    </lineage>
</organism>
<name>Q01TN1_SOLUE</name>